<comment type="caution">
    <text evidence="2">The sequence shown here is derived from an EMBL/GenBank/DDBJ whole genome shotgun (WGS) entry which is preliminary data.</text>
</comment>
<keyword evidence="3" id="KW-1185">Reference proteome</keyword>
<feature type="signal peptide" evidence="1">
    <location>
        <begin position="1"/>
        <end position="23"/>
    </location>
</feature>
<proteinExistence type="predicted"/>
<feature type="chain" id="PRO_5043328062" evidence="1">
    <location>
        <begin position="24"/>
        <end position="62"/>
    </location>
</feature>
<evidence type="ECO:0000313" key="3">
    <source>
        <dbReference type="Proteomes" id="UP000775213"/>
    </source>
</evidence>
<organism evidence="2 3">
    <name type="scientific">Dendrobium chrysotoxum</name>
    <name type="common">Orchid</name>
    <dbReference type="NCBI Taxonomy" id="161865"/>
    <lineage>
        <taxon>Eukaryota</taxon>
        <taxon>Viridiplantae</taxon>
        <taxon>Streptophyta</taxon>
        <taxon>Embryophyta</taxon>
        <taxon>Tracheophyta</taxon>
        <taxon>Spermatophyta</taxon>
        <taxon>Magnoliopsida</taxon>
        <taxon>Liliopsida</taxon>
        <taxon>Asparagales</taxon>
        <taxon>Orchidaceae</taxon>
        <taxon>Epidendroideae</taxon>
        <taxon>Malaxideae</taxon>
        <taxon>Dendrobiinae</taxon>
        <taxon>Dendrobium</taxon>
    </lineage>
</organism>
<reference evidence="2 3" key="1">
    <citation type="journal article" date="2021" name="Hortic Res">
        <title>Chromosome-scale assembly of the Dendrobium chrysotoxum genome enhances the understanding of orchid evolution.</title>
        <authorList>
            <person name="Zhang Y."/>
            <person name="Zhang G.Q."/>
            <person name="Zhang D."/>
            <person name="Liu X.D."/>
            <person name="Xu X.Y."/>
            <person name="Sun W.H."/>
            <person name="Yu X."/>
            <person name="Zhu X."/>
            <person name="Wang Z.W."/>
            <person name="Zhao X."/>
            <person name="Zhong W.Y."/>
            <person name="Chen H."/>
            <person name="Yin W.L."/>
            <person name="Huang T."/>
            <person name="Niu S.C."/>
            <person name="Liu Z.J."/>
        </authorList>
    </citation>
    <scope>NUCLEOTIDE SEQUENCE [LARGE SCALE GENOMIC DNA]</scope>
    <source>
        <strain evidence="2">Lindl</strain>
    </source>
</reference>
<evidence type="ECO:0000256" key="1">
    <source>
        <dbReference type="SAM" id="SignalP"/>
    </source>
</evidence>
<gene>
    <name evidence="2" type="ORF">IEQ34_004745</name>
</gene>
<name>A0AAV7HHW7_DENCH</name>
<dbReference type="Proteomes" id="UP000775213">
    <property type="component" value="Unassembled WGS sequence"/>
</dbReference>
<sequence length="62" mass="6688">MASRFYFFFLLLLVLLFANYRLAAAPAGGDACGNGPGPDGDHRAPPNCLRCEDIPKTIQCNS</sequence>
<accession>A0AAV7HHW7</accession>
<protein>
    <submittedName>
        <fullName evidence="2">Uncharacterized protein</fullName>
    </submittedName>
</protein>
<keyword evidence="1" id="KW-0732">Signal</keyword>
<dbReference type="EMBL" id="JAGFBR010000005">
    <property type="protein sequence ID" value="KAH0467507.1"/>
    <property type="molecule type" value="Genomic_DNA"/>
</dbReference>
<evidence type="ECO:0000313" key="2">
    <source>
        <dbReference type="EMBL" id="KAH0467507.1"/>
    </source>
</evidence>
<dbReference type="AlphaFoldDB" id="A0AAV7HHW7"/>